<dbReference type="KEGG" id="tbi:Tbis_1173"/>
<keyword evidence="4" id="KW-0418">Kinase</keyword>
<evidence type="ECO:0000313" key="5">
    <source>
        <dbReference type="Proteomes" id="UP000006640"/>
    </source>
</evidence>
<dbReference type="RefSeq" id="WP_013131428.1">
    <property type="nucleotide sequence ID" value="NC_014165.1"/>
</dbReference>
<dbReference type="InterPro" id="IPR003594">
    <property type="entry name" value="HATPase_dom"/>
</dbReference>
<sequence length="180" mass="17899">MYADLAGPGEATAPPWLTSVFEQNGSADPSGPPAATCSLAGRTTSPAAAREFAARILADWGLPHLIADVQLVVSELVTNALRHALAAGPASGSPILLRLVRHRSYVGCGVSDDGDGAPALVAGGDDLSESGRGLHLVDALSSAWGWLPVEGGKVVWALFDAGGGAAPDGAAGGPEATGGR</sequence>
<dbReference type="STRING" id="469371.Tbis_1173"/>
<dbReference type="AlphaFoldDB" id="D6Y8J8"/>
<keyword evidence="1 4" id="KW-0723">Serine/threonine-protein kinase</keyword>
<dbReference type="Pfam" id="PF13581">
    <property type="entry name" value="HATPase_c_2"/>
    <property type="match status" value="1"/>
</dbReference>
<feature type="domain" description="Histidine kinase/HSP90-like ATPase" evidence="3">
    <location>
        <begin position="46"/>
        <end position="156"/>
    </location>
</feature>
<proteinExistence type="predicted"/>
<name>D6Y8J8_THEBD</name>
<evidence type="ECO:0000259" key="3">
    <source>
        <dbReference type="Pfam" id="PF13581"/>
    </source>
</evidence>
<dbReference type="Proteomes" id="UP000006640">
    <property type="component" value="Chromosome"/>
</dbReference>
<dbReference type="InterPro" id="IPR036890">
    <property type="entry name" value="HATPase_C_sf"/>
</dbReference>
<organism evidence="4 5">
    <name type="scientific">Thermobispora bispora (strain ATCC 19993 / DSM 43833 / CBS 139.67 / JCM 10125 / KCTC 9307 / NBRC 14880 / R51)</name>
    <dbReference type="NCBI Taxonomy" id="469371"/>
    <lineage>
        <taxon>Bacteria</taxon>
        <taxon>Bacillati</taxon>
        <taxon>Actinomycetota</taxon>
        <taxon>Actinomycetes</taxon>
        <taxon>Streptosporangiales</taxon>
        <taxon>Streptosporangiaceae</taxon>
        <taxon>Thermobispora</taxon>
    </lineage>
</organism>
<dbReference type="OrthoDB" id="3867457at2"/>
<feature type="region of interest" description="Disordered" evidence="2">
    <location>
        <begin position="13"/>
        <end position="34"/>
    </location>
</feature>
<dbReference type="PANTHER" id="PTHR35526">
    <property type="entry name" value="ANTI-SIGMA-F FACTOR RSBW-RELATED"/>
    <property type="match status" value="1"/>
</dbReference>
<dbReference type="InterPro" id="IPR050267">
    <property type="entry name" value="Anti-sigma-factor_SerPK"/>
</dbReference>
<keyword evidence="4" id="KW-0808">Transferase</keyword>
<accession>D6Y8J8</accession>
<dbReference type="Gene3D" id="3.30.565.10">
    <property type="entry name" value="Histidine kinase-like ATPase, C-terminal domain"/>
    <property type="match status" value="1"/>
</dbReference>
<dbReference type="eggNOG" id="COG2172">
    <property type="taxonomic scope" value="Bacteria"/>
</dbReference>
<dbReference type="HOGENOM" id="CLU_090336_4_1_11"/>
<dbReference type="SUPFAM" id="SSF55874">
    <property type="entry name" value="ATPase domain of HSP90 chaperone/DNA topoisomerase II/histidine kinase"/>
    <property type="match status" value="1"/>
</dbReference>
<evidence type="ECO:0000313" key="4">
    <source>
        <dbReference type="EMBL" id="ADG87895.1"/>
    </source>
</evidence>
<dbReference type="EMBL" id="CP001874">
    <property type="protein sequence ID" value="ADG87895.1"/>
    <property type="molecule type" value="Genomic_DNA"/>
</dbReference>
<keyword evidence="5" id="KW-1185">Reference proteome</keyword>
<evidence type="ECO:0000256" key="2">
    <source>
        <dbReference type="SAM" id="MobiDB-lite"/>
    </source>
</evidence>
<evidence type="ECO:0000256" key="1">
    <source>
        <dbReference type="ARBA" id="ARBA00022527"/>
    </source>
</evidence>
<reference evidence="4 5" key="1">
    <citation type="submission" date="2010-01" db="EMBL/GenBank/DDBJ databases">
        <title>The complete genome of Thermobispora bispora DSM 43833.</title>
        <authorList>
            <consortium name="US DOE Joint Genome Institute (JGI-PGF)"/>
            <person name="Lucas S."/>
            <person name="Copeland A."/>
            <person name="Lapidus A."/>
            <person name="Glavina del Rio T."/>
            <person name="Dalin E."/>
            <person name="Tice H."/>
            <person name="Bruce D."/>
            <person name="Goodwin L."/>
            <person name="Pitluck S."/>
            <person name="Kyrpides N."/>
            <person name="Mavromatis K."/>
            <person name="Ivanova N."/>
            <person name="Mikhailova N."/>
            <person name="Chertkov O."/>
            <person name="Brettin T."/>
            <person name="Detter J.C."/>
            <person name="Han C."/>
            <person name="Larimer F."/>
            <person name="Land M."/>
            <person name="Hauser L."/>
            <person name="Markowitz V."/>
            <person name="Cheng J.-F."/>
            <person name="Hugenholtz P."/>
            <person name="Woyke T."/>
            <person name="Wu D."/>
            <person name="Jando M."/>
            <person name="Schneider S."/>
            <person name="Klenk H.-P."/>
            <person name="Eisen J.A."/>
        </authorList>
    </citation>
    <scope>NUCLEOTIDE SEQUENCE [LARGE SCALE GENOMIC DNA]</scope>
    <source>
        <strain evidence="5">ATCC 19993 / DSM 43833 / CBS 139.67 / JCM 10125 / KCTC 9307 / NBRC 14880 / R51</strain>
    </source>
</reference>
<dbReference type="GO" id="GO:0004674">
    <property type="term" value="F:protein serine/threonine kinase activity"/>
    <property type="evidence" value="ECO:0007669"/>
    <property type="project" value="UniProtKB-KW"/>
</dbReference>
<dbReference type="PANTHER" id="PTHR35526:SF3">
    <property type="entry name" value="ANTI-SIGMA-F FACTOR RSBW"/>
    <property type="match status" value="1"/>
</dbReference>
<protein>
    <submittedName>
        <fullName evidence="4">Putative anti-sigma regulatory factor, serine/threonine protein kinase</fullName>
    </submittedName>
</protein>
<gene>
    <name evidence="4" type="ordered locus">Tbis_1173</name>
</gene>
<dbReference type="CDD" id="cd16936">
    <property type="entry name" value="HATPase_RsbW-like"/>
    <property type="match status" value="1"/>
</dbReference>